<dbReference type="VEuPathDB" id="FungiDB:VP01_256g2"/>
<sequence length="1315" mass="150221">MLIYLLSIMALKLLANPLYSNFLCHFLLCANFEIHSPSSFHFQTPHTPNPDLCYFLLSLMDQVLLSSCLSGCNGSEYTVNTQNNHLFFWWGQQLPLPEMVSPRVWKMDHQSGSAWMMQHKNHICVATELNQVSGLMSPVIRCFLIGPGVVIRMFLFLPKIVKMPKTKRRENVWFLVYFLVVFLIFACSMSKILKSRTDDVAEEKKNAGGIDYHHTRVQWRLCHYKVQPLCYICSKSMERGRQARDQLPPTYFFDYILISGQGDDQSRPDNGQMRGSRNQGSWGLFSEPIDQSSGLVGISYLNTSSNIQYMCNCGYFYTTKRILDKFVWLNMDVKILQRLHKKTERNNKLENINIIWRRCIKDKNKMITEKGRTAGMTVVFSPMGKEMLYLKAESRETDQKLDKRSFLRLFGKVDGDLEKGKEDQVIKDTGMTVQMNTQMYHSTLVVKLERFLEFSFPTKDDKQEVLSNFFFFFFMPRIHSIITSTILISLDTSIKNKPKLSLNTSLDTHQQHSHIPISIFYLSSSTFHVIPSSFWLGGLTCDPPLLVLQVTGQFAVRQIGGVGQISQDVDYIFVEFFGGQVETNLMIISLKQNGLIYFSLNLLNIPSSRVVEVLKLTQIHFFAIRRKKHSESQKFETQPQFSQKWGVSCQTPFDFFLIYFSSFTFLIVITLVFKFHLGHKSPLQDVLDSSVNDQVDMGFPLAPQEESRQAARNMIKKSNKKNSCHIRVPLNSAHSNKIGISYGLGHLSKMLIICQGVRLIHPSPYKYVEILLARDTNIFLFKIKVQLGTISIDAKSSFLRVDVVQVANRVLGVGVKYFSSEARPECKRSKMYFELFHLIGIHQRKNQIELTSPATSMHITLKQPSSNKPPNHGGVITKLLLSCSFIVTECDSILYPFYLNKNNTTPKIITDHSQGLSNILGLEFRVVFISLQGLSQGSSKNFHIRHVTIRYLSAFFLSLSSSPAENTRCSLWTRYLVSFLFLLSREHLLLCYLTSHFVPTTLGSVKAIPSPYTVLVRCELVTVVGGGGKHSEQKMLCLDRNSPDSLSKQATCTSCKIIHKPGNCNKKLAQLPAVEMQHAPAKVPSKIHILVESLLENGWSNNRIFLGLSACQLQAVEQVSFLQWGILIKDSQYLVSLVAKNHCSTFSQLNWRATTVTLFGKIEQHSIEDQCCYIWFMYLLNCDVPQNRELKKGYVKTIKGSDYQFKIDNNTKQICLQFHDEISNFHILLTASFCGPLIYKDSISTVLMNLSLGKISQMECLKERIRLLGVFVSVHINCCQLPELNVYRPKANLGVFKFCSRLKIFFKSDHPQGPY</sequence>
<dbReference type="EMBL" id="LAVV01007468">
    <property type="protein sequence ID" value="KNZ55830.1"/>
    <property type="molecule type" value="Genomic_DNA"/>
</dbReference>
<feature type="chain" id="PRO_5013017538" evidence="2">
    <location>
        <begin position="16"/>
        <end position="1315"/>
    </location>
</feature>
<name>A0A0L6V6S9_9BASI</name>
<gene>
    <name evidence="3" type="ORF">VP01_256g2</name>
</gene>
<evidence type="ECO:0000256" key="2">
    <source>
        <dbReference type="SAM" id="SignalP"/>
    </source>
</evidence>
<keyword evidence="1" id="KW-0472">Membrane</keyword>
<keyword evidence="2" id="KW-0732">Signal</keyword>
<feature type="transmembrane region" description="Helical" evidence="1">
    <location>
        <begin position="138"/>
        <end position="160"/>
    </location>
</feature>
<dbReference type="Proteomes" id="UP000037035">
    <property type="component" value="Unassembled WGS sequence"/>
</dbReference>
<reference evidence="3 4" key="1">
    <citation type="submission" date="2015-08" db="EMBL/GenBank/DDBJ databases">
        <title>Next Generation Sequencing and Analysis of the Genome of Puccinia sorghi L Schw, the Causal Agent of Maize Common Rust.</title>
        <authorList>
            <person name="Rochi L."/>
            <person name="Burguener G."/>
            <person name="Darino M."/>
            <person name="Turjanski A."/>
            <person name="Kreff E."/>
            <person name="Dieguez M.J."/>
            <person name="Sacco F."/>
        </authorList>
    </citation>
    <scope>NUCLEOTIDE SEQUENCE [LARGE SCALE GENOMIC DNA]</scope>
    <source>
        <strain evidence="3 4">RO10H11247</strain>
    </source>
</reference>
<evidence type="ECO:0000313" key="4">
    <source>
        <dbReference type="Proteomes" id="UP000037035"/>
    </source>
</evidence>
<evidence type="ECO:0000313" key="3">
    <source>
        <dbReference type="EMBL" id="KNZ55830.1"/>
    </source>
</evidence>
<organism evidence="3 4">
    <name type="scientific">Puccinia sorghi</name>
    <dbReference type="NCBI Taxonomy" id="27349"/>
    <lineage>
        <taxon>Eukaryota</taxon>
        <taxon>Fungi</taxon>
        <taxon>Dikarya</taxon>
        <taxon>Basidiomycota</taxon>
        <taxon>Pucciniomycotina</taxon>
        <taxon>Pucciniomycetes</taxon>
        <taxon>Pucciniales</taxon>
        <taxon>Pucciniaceae</taxon>
        <taxon>Puccinia</taxon>
    </lineage>
</organism>
<keyword evidence="1" id="KW-1133">Transmembrane helix</keyword>
<comment type="caution">
    <text evidence="3">The sequence shown here is derived from an EMBL/GenBank/DDBJ whole genome shotgun (WGS) entry which is preliminary data.</text>
</comment>
<feature type="transmembrane region" description="Helical" evidence="1">
    <location>
        <begin position="172"/>
        <end position="193"/>
    </location>
</feature>
<evidence type="ECO:0000256" key="1">
    <source>
        <dbReference type="SAM" id="Phobius"/>
    </source>
</evidence>
<protein>
    <submittedName>
        <fullName evidence="3">Putative signal peptide protein</fullName>
    </submittedName>
</protein>
<accession>A0A0L6V6S9</accession>
<feature type="signal peptide" evidence="2">
    <location>
        <begin position="1"/>
        <end position="15"/>
    </location>
</feature>
<keyword evidence="1" id="KW-0812">Transmembrane</keyword>
<proteinExistence type="predicted"/>
<keyword evidence="4" id="KW-1185">Reference proteome</keyword>